<dbReference type="RefSeq" id="XP_025425953.1">
    <property type="nucleotide sequence ID" value="XM_025570168.1"/>
</dbReference>
<dbReference type="OrthoDB" id="6642051at2759"/>
<dbReference type="AlphaFoldDB" id="A0A8B8FHI8"/>
<evidence type="ECO:0000313" key="1">
    <source>
        <dbReference type="Proteomes" id="UP000694846"/>
    </source>
</evidence>
<protein>
    <submittedName>
        <fullName evidence="2">Uncharacterized protein LOC112683513 isoform X2</fullName>
    </submittedName>
    <submittedName>
        <fullName evidence="3">Uncharacterized protein LOC112694635 isoform X2</fullName>
    </submittedName>
</protein>
<gene>
    <name evidence="2" type="primary">LOC112683513</name>
    <name evidence="3" type="synonym">LOC112694635</name>
</gene>
<reference evidence="2 3" key="1">
    <citation type="submission" date="2025-04" db="UniProtKB">
        <authorList>
            <consortium name="RefSeq"/>
        </authorList>
    </citation>
    <scope>IDENTIFICATION</scope>
    <source>
        <tissue evidence="2 3">Whole body</tissue>
    </source>
</reference>
<name>A0A8B8FHI8_9HEMI</name>
<evidence type="ECO:0000313" key="3">
    <source>
        <dbReference type="RefSeq" id="XP_025425953.1"/>
    </source>
</evidence>
<dbReference type="Proteomes" id="UP000694846">
    <property type="component" value="Unplaced"/>
</dbReference>
<dbReference type="GeneID" id="112683513"/>
<accession>A0A8B8FHI8</accession>
<dbReference type="RefSeq" id="XP_025410359.1">
    <property type="nucleotide sequence ID" value="XM_025554574.1"/>
</dbReference>
<sequence>MDNLKNWRKGKKTKVLLSRRKKHPGNISALIKTTDKNNDSFSVDTTAISENENGNHYLGRIA</sequence>
<proteinExistence type="predicted"/>
<evidence type="ECO:0000313" key="2">
    <source>
        <dbReference type="RefSeq" id="XP_025410359.1"/>
    </source>
</evidence>
<keyword evidence="1" id="KW-1185">Reference proteome</keyword>
<organism evidence="1 2">
    <name type="scientific">Sipha flava</name>
    <name type="common">yellow sugarcane aphid</name>
    <dbReference type="NCBI Taxonomy" id="143950"/>
    <lineage>
        <taxon>Eukaryota</taxon>
        <taxon>Metazoa</taxon>
        <taxon>Ecdysozoa</taxon>
        <taxon>Arthropoda</taxon>
        <taxon>Hexapoda</taxon>
        <taxon>Insecta</taxon>
        <taxon>Pterygota</taxon>
        <taxon>Neoptera</taxon>
        <taxon>Paraneoptera</taxon>
        <taxon>Hemiptera</taxon>
        <taxon>Sternorrhyncha</taxon>
        <taxon>Aphidomorpha</taxon>
        <taxon>Aphidoidea</taxon>
        <taxon>Aphididae</taxon>
        <taxon>Sipha</taxon>
    </lineage>
</organism>